<dbReference type="InterPro" id="IPR002052">
    <property type="entry name" value="DNA_methylase_N6_adenine_CS"/>
</dbReference>
<dbReference type="SUPFAM" id="SSF53335">
    <property type="entry name" value="S-adenosyl-L-methionine-dependent methyltransferases"/>
    <property type="match status" value="1"/>
</dbReference>
<evidence type="ECO:0000313" key="1">
    <source>
        <dbReference type="EMBL" id="DAE32965.1"/>
    </source>
</evidence>
<dbReference type="EMBL" id="BK059131">
    <property type="protein sequence ID" value="DAE32965.1"/>
    <property type="molecule type" value="Genomic_DNA"/>
</dbReference>
<proteinExistence type="predicted"/>
<organism evidence="1">
    <name type="scientific">virus sp. ctoYX9</name>
    <dbReference type="NCBI Taxonomy" id="2825822"/>
    <lineage>
        <taxon>Viruses</taxon>
    </lineage>
</organism>
<name>A0A8S5RPE8_9VIRU</name>
<dbReference type="GO" id="GO:0003676">
    <property type="term" value="F:nucleic acid binding"/>
    <property type="evidence" value="ECO:0007669"/>
    <property type="project" value="InterPro"/>
</dbReference>
<sequence length="268" mass="31466">MKIVDDKYYTPIHVANHCWEKVKNIIGLENISEVIEPSCGDGSFFHYMYMKPDFGFDIKPECVGANILTQDYLTVNMSYKKNRLIIGNPPYGSRMNMAQKFFKKSVELGDYIAFILPISQYKTTQSLFEFDLVYSEDLDEQIYTDRKLHCCFNIYKRPENGKLNKRPNSKMDFIKIKRNDSKGYNELTDYDIRICGWGDDSAGKILSPTDKLYACEYKIKILDEKNRDKIVKFFNEFDWNGFTNGIAMKRLKQFHIIDVLKKQFPELS</sequence>
<dbReference type="Gene3D" id="3.40.50.150">
    <property type="entry name" value="Vaccinia Virus protein VP39"/>
    <property type="match status" value="1"/>
</dbReference>
<dbReference type="GO" id="GO:0008168">
    <property type="term" value="F:methyltransferase activity"/>
    <property type="evidence" value="ECO:0007669"/>
    <property type="project" value="InterPro"/>
</dbReference>
<dbReference type="InterPro" id="IPR029063">
    <property type="entry name" value="SAM-dependent_MTases_sf"/>
</dbReference>
<reference evidence="1" key="1">
    <citation type="journal article" date="2021" name="Proc. Natl. Acad. Sci. U.S.A.">
        <title>A Catalog of Tens of Thousands of Viruses from Human Metagenomes Reveals Hidden Associations with Chronic Diseases.</title>
        <authorList>
            <person name="Tisza M.J."/>
            <person name="Buck C.B."/>
        </authorList>
    </citation>
    <scope>NUCLEOTIDE SEQUENCE</scope>
    <source>
        <strain evidence="1">CtoYX9</strain>
    </source>
</reference>
<dbReference type="PROSITE" id="PS00092">
    <property type="entry name" value="N6_MTASE"/>
    <property type="match status" value="1"/>
</dbReference>
<dbReference type="GO" id="GO:0032259">
    <property type="term" value="P:methylation"/>
    <property type="evidence" value="ECO:0007669"/>
    <property type="project" value="InterPro"/>
</dbReference>
<dbReference type="PRINTS" id="PR00507">
    <property type="entry name" value="N12N6MTFRASE"/>
</dbReference>
<accession>A0A8S5RPE8</accession>
<protein>
    <submittedName>
        <fullName evidence="1">Type-1 restriction enzyme</fullName>
    </submittedName>
</protein>